<dbReference type="Gramene" id="Os10t0439166-00">
    <property type="protein sequence ID" value="Os10t0439166-00"/>
    <property type="gene ID" value="Os10g0439166"/>
</dbReference>
<dbReference type="FunCoup" id="A0A0P0XV11">
    <property type="interactions" value="346"/>
</dbReference>
<proteinExistence type="predicted"/>
<feature type="non-terminal residue" evidence="1">
    <location>
        <position position="194"/>
    </location>
</feature>
<dbReference type="InParanoid" id="A0A0P0XV11"/>
<name>A0A0P0XV11_ORYSJ</name>
<sequence>VELLVAGEGRPELPPLRHDAVDLQRLAAGGGDPERQRLPDERRVALPVRAPVPRQRYPPRLAPLHRHRLHRPAAGDVGDEHQLEVVEPGDCEPHPSLPPALHPKDGDDAGAVDADGLPGGLGHVEVGAGRVAPAAVVVGEGPVGGAEVGGGDGDGGAGLAPLGGLGGVAHDEVALPARRAAVEQRRAQRRVVHA</sequence>
<gene>
    <name evidence="1" type="ordered locus">Os10g0439166</name>
    <name evidence="1" type="ORF">OSNPB_100439166</name>
</gene>
<reference evidence="1 2" key="2">
    <citation type="journal article" date="2013" name="Plant Cell Physiol.">
        <title>Rice Annotation Project Database (RAP-DB): an integrative and interactive database for rice genomics.</title>
        <authorList>
            <person name="Sakai H."/>
            <person name="Lee S.S."/>
            <person name="Tanaka T."/>
            <person name="Numa H."/>
            <person name="Kim J."/>
            <person name="Kawahara Y."/>
            <person name="Wakimoto H."/>
            <person name="Yang C.C."/>
            <person name="Iwamoto M."/>
            <person name="Abe T."/>
            <person name="Yamada Y."/>
            <person name="Muto A."/>
            <person name="Inokuchi H."/>
            <person name="Ikemura T."/>
            <person name="Matsumoto T."/>
            <person name="Sasaki T."/>
            <person name="Itoh T."/>
        </authorList>
    </citation>
    <scope>NUCLEOTIDE SEQUENCE [LARGE SCALE GENOMIC DNA]</scope>
    <source>
        <strain evidence="2">cv. Nipponbare</strain>
    </source>
</reference>
<dbReference type="AlphaFoldDB" id="A0A0P0XV11"/>
<dbReference type="PaxDb" id="39947-A0A0P0XV11"/>
<reference evidence="2" key="1">
    <citation type="journal article" date="2005" name="Nature">
        <title>The map-based sequence of the rice genome.</title>
        <authorList>
            <consortium name="International rice genome sequencing project (IRGSP)"/>
            <person name="Matsumoto T."/>
            <person name="Wu J."/>
            <person name="Kanamori H."/>
            <person name="Katayose Y."/>
            <person name="Fujisawa M."/>
            <person name="Namiki N."/>
            <person name="Mizuno H."/>
            <person name="Yamamoto K."/>
            <person name="Antonio B.A."/>
            <person name="Baba T."/>
            <person name="Sakata K."/>
            <person name="Nagamura Y."/>
            <person name="Aoki H."/>
            <person name="Arikawa K."/>
            <person name="Arita K."/>
            <person name="Bito T."/>
            <person name="Chiden Y."/>
            <person name="Fujitsuka N."/>
            <person name="Fukunaka R."/>
            <person name="Hamada M."/>
            <person name="Harada C."/>
            <person name="Hayashi A."/>
            <person name="Hijishita S."/>
            <person name="Honda M."/>
            <person name="Hosokawa S."/>
            <person name="Ichikawa Y."/>
            <person name="Idonuma A."/>
            <person name="Iijima M."/>
            <person name="Ikeda M."/>
            <person name="Ikeno M."/>
            <person name="Ito K."/>
            <person name="Ito S."/>
            <person name="Ito T."/>
            <person name="Ito Y."/>
            <person name="Ito Y."/>
            <person name="Iwabuchi A."/>
            <person name="Kamiya K."/>
            <person name="Karasawa W."/>
            <person name="Kurita K."/>
            <person name="Katagiri S."/>
            <person name="Kikuta A."/>
            <person name="Kobayashi H."/>
            <person name="Kobayashi N."/>
            <person name="Machita K."/>
            <person name="Maehara T."/>
            <person name="Masukawa M."/>
            <person name="Mizubayashi T."/>
            <person name="Mukai Y."/>
            <person name="Nagasaki H."/>
            <person name="Nagata Y."/>
            <person name="Naito S."/>
            <person name="Nakashima M."/>
            <person name="Nakama Y."/>
            <person name="Nakamichi Y."/>
            <person name="Nakamura M."/>
            <person name="Meguro A."/>
            <person name="Negishi M."/>
            <person name="Ohta I."/>
            <person name="Ohta T."/>
            <person name="Okamoto M."/>
            <person name="Ono N."/>
            <person name="Saji S."/>
            <person name="Sakaguchi M."/>
            <person name="Sakai K."/>
            <person name="Shibata M."/>
            <person name="Shimokawa T."/>
            <person name="Song J."/>
            <person name="Takazaki Y."/>
            <person name="Terasawa K."/>
            <person name="Tsugane M."/>
            <person name="Tsuji K."/>
            <person name="Ueda S."/>
            <person name="Waki K."/>
            <person name="Yamagata H."/>
            <person name="Yamamoto M."/>
            <person name="Yamamoto S."/>
            <person name="Yamane H."/>
            <person name="Yoshiki S."/>
            <person name="Yoshihara R."/>
            <person name="Yukawa K."/>
            <person name="Zhong H."/>
            <person name="Yano M."/>
            <person name="Yuan Q."/>
            <person name="Ouyang S."/>
            <person name="Liu J."/>
            <person name="Jones K.M."/>
            <person name="Gansberger K."/>
            <person name="Moffat K."/>
            <person name="Hill J."/>
            <person name="Bera J."/>
            <person name="Fadrosh D."/>
            <person name="Jin S."/>
            <person name="Johri S."/>
            <person name="Kim M."/>
            <person name="Overton L."/>
            <person name="Reardon M."/>
            <person name="Tsitrin T."/>
            <person name="Vuong H."/>
            <person name="Weaver B."/>
            <person name="Ciecko A."/>
            <person name="Tallon L."/>
            <person name="Jackson J."/>
            <person name="Pai G."/>
            <person name="Aken S.V."/>
            <person name="Utterback T."/>
            <person name="Reidmuller S."/>
            <person name="Feldblyum T."/>
            <person name="Hsiao J."/>
            <person name="Zismann V."/>
            <person name="Iobst S."/>
            <person name="de Vazeille A.R."/>
            <person name="Buell C.R."/>
            <person name="Ying K."/>
            <person name="Li Y."/>
            <person name="Lu T."/>
            <person name="Huang Y."/>
            <person name="Zhao Q."/>
            <person name="Feng Q."/>
            <person name="Zhang L."/>
            <person name="Zhu J."/>
            <person name="Weng Q."/>
            <person name="Mu J."/>
            <person name="Lu Y."/>
            <person name="Fan D."/>
            <person name="Liu Y."/>
            <person name="Guan J."/>
            <person name="Zhang Y."/>
            <person name="Yu S."/>
            <person name="Liu X."/>
            <person name="Zhang Y."/>
            <person name="Hong G."/>
            <person name="Han B."/>
            <person name="Choisne N."/>
            <person name="Demange N."/>
            <person name="Orjeda G."/>
            <person name="Samain S."/>
            <person name="Cattolico L."/>
            <person name="Pelletier E."/>
            <person name="Couloux A."/>
            <person name="Segurens B."/>
            <person name="Wincker P."/>
            <person name="D'Hont A."/>
            <person name="Scarpelli C."/>
            <person name="Weissenbach J."/>
            <person name="Salanoubat M."/>
            <person name="Quetier F."/>
            <person name="Yu Y."/>
            <person name="Kim H.R."/>
            <person name="Rambo T."/>
            <person name="Currie J."/>
            <person name="Collura K."/>
            <person name="Luo M."/>
            <person name="Yang T."/>
            <person name="Ammiraju J.S.S."/>
            <person name="Engler F."/>
            <person name="Soderlund C."/>
            <person name="Wing R.A."/>
            <person name="Palmer L.E."/>
            <person name="de la Bastide M."/>
            <person name="Spiegel L."/>
            <person name="Nascimento L."/>
            <person name="Zutavern T."/>
            <person name="O'Shaughnessy A."/>
            <person name="Dike S."/>
            <person name="Dedhia N."/>
            <person name="Preston R."/>
            <person name="Balija V."/>
            <person name="McCombie W.R."/>
            <person name="Chow T."/>
            <person name="Chen H."/>
            <person name="Chung M."/>
            <person name="Chen C."/>
            <person name="Shaw J."/>
            <person name="Wu H."/>
            <person name="Hsiao K."/>
            <person name="Chao Y."/>
            <person name="Chu M."/>
            <person name="Cheng C."/>
            <person name="Hour A."/>
            <person name="Lee P."/>
            <person name="Lin S."/>
            <person name="Lin Y."/>
            <person name="Liou J."/>
            <person name="Liu S."/>
            <person name="Hsing Y."/>
            <person name="Raghuvanshi S."/>
            <person name="Mohanty A."/>
            <person name="Bharti A.K."/>
            <person name="Gaur A."/>
            <person name="Gupta V."/>
            <person name="Kumar D."/>
            <person name="Ravi V."/>
            <person name="Vij S."/>
            <person name="Kapur A."/>
            <person name="Khurana P."/>
            <person name="Khurana P."/>
            <person name="Khurana J.P."/>
            <person name="Tyagi A.K."/>
            <person name="Gaikwad K."/>
            <person name="Singh A."/>
            <person name="Dalal V."/>
            <person name="Srivastava S."/>
            <person name="Dixit A."/>
            <person name="Pal A.K."/>
            <person name="Ghazi I.A."/>
            <person name="Yadav M."/>
            <person name="Pandit A."/>
            <person name="Bhargava A."/>
            <person name="Sureshbabu K."/>
            <person name="Batra K."/>
            <person name="Sharma T.R."/>
            <person name="Mohapatra T."/>
            <person name="Singh N.K."/>
            <person name="Messing J."/>
            <person name="Nelson A.B."/>
            <person name="Fuks G."/>
            <person name="Kavchok S."/>
            <person name="Keizer G."/>
            <person name="Linton E."/>
            <person name="Llaca V."/>
            <person name="Song R."/>
            <person name="Tanyolac B."/>
            <person name="Young S."/>
            <person name="Ho-Il K."/>
            <person name="Hahn J.H."/>
            <person name="Sangsakoo G."/>
            <person name="Vanavichit A."/>
            <person name="de Mattos Luiz.A.T."/>
            <person name="Zimmer P.D."/>
            <person name="Malone G."/>
            <person name="Dellagostin O."/>
            <person name="de Oliveira A.C."/>
            <person name="Bevan M."/>
            <person name="Bancroft I."/>
            <person name="Minx P."/>
            <person name="Cordum H."/>
            <person name="Wilson R."/>
            <person name="Cheng Z."/>
            <person name="Jin W."/>
            <person name="Jiang J."/>
            <person name="Leong S.A."/>
            <person name="Iwama H."/>
            <person name="Gojobori T."/>
            <person name="Itoh T."/>
            <person name="Niimura Y."/>
            <person name="Fujii Y."/>
            <person name="Habara T."/>
            <person name="Sakai H."/>
            <person name="Sato Y."/>
            <person name="Wilson G."/>
            <person name="Kumar K."/>
            <person name="McCouch S."/>
            <person name="Juretic N."/>
            <person name="Hoen D."/>
            <person name="Wright S."/>
            <person name="Bruskiewich R."/>
            <person name="Bureau T."/>
            <person name="Miyao A."/>
            <person name="Hirochika H."/>
            <person name="Nishikawa T."/>
            <person name="Kadowaki K."/>
            <person name="Sugiura M."/>
            <person name="Burr B."/>
            <person name="Sasaki T."/>
        </authorList>
    </citation>
    <scope>NUCLEOTIDE SEQUENCE [LARGE SCALE GENOMIC DNA]</scope>
    <source>
        <strain evidence="2">cv. Nipponbare</strain>
    </source>
</reference>
<protein>
    <submittedName>
        <fullName evidence="1">Os10g0439166 protein</fullName>
    </submittedName>
</protein>
<reference evidence="1 2" key="3">
    <citation type="journal article" date="2013" name="Rice">
        <title>Improvement of the Oryza sativa Nipponbare reference genome using next generation sequence and optical map data.</title>
        <authorList>
            <person name="Kawahara Y."/>
            <person name="de la Bastide M."/>
            <person name="Hamilton J.P."/>
            <person name="Kanamori H."/>
            <person name="McCombie W.R."/>
            <person name="Ouyang S."/>
            <person name="Schwartz D.C."/>
            <person name="Tanaka T."/>
            <person name="Wu J."/>
            <person name="Zhou S."/>
            <person name="Childs K.L."/>
            <person name="Davidson R.M."/>
            <person name="Lin H."/>
            <person name="Quesada-Ocampo L."/>
            <person name="Vaillancourt B."/>
            <person name="Sakai H."/>
            <person name="Lee S.S."/>
            <person name="Kim J."/>
            <person name="Numa H."/>
            <person name="Itoh T."/>
            <person name="Buell C.R."/>
            <person name="Matsumoto T."/>
        </authorList>
    </citation>
    <scope>NUCLEOTIDE SEQUENCE [LARGE SCALE GENOMIC DNA]</scope>
    <source>
        <strain evidence="2">cv. Nipponbare</strain>
    </source>
</reference>
<dbReference type="EMBL" id="AP014966">
    <property type="protein sequence ID" value="BAT11022.1"/>
    <property type="molecule type" value="Genomic_DNA"/>
</dbReference>
<evidence type="ECO:0000313" key="1">
    <source>
        <dbReference type="EMBL" id="BAT11022.1"/>
    </source>
</evidence>
<evidence type="ECO:0000313" key="2">
    <source>
        <dbReference type="Proteomes" id="UP000059680"/>
    </source>
</evidence>
<feature type="non-terminal residue" evidence="1">
    <location>
        <position position="1"/>
    </location>
</feature>
<accession>A0A0P0XV11</accession>
<dbReference type="Proteomes" id="UP000059680">
    <property type="component" value="Chromosome 10"/>
</dbReference>
<organism evidence="1 2">
    <name type="scientific">Oryza sativa subsp. japonica</name>
    <name type="common">Rice</name>
    <dbReference type="NCBI Taxonomy" id="39947"/>
    <lineage>
        <taxon>Eukaryota</taxon>
        <taxon>Viridiplantae</taxon>
        <taxon>Streptophyta</taxon>
        <taxon>Embryophyta</taxon>
        <taxon>Tracheophyta</taxon>
        <taxon>Spermatophyta</taxon>
        <taxon>Magnoliopsida</taxon>
        <taxon>Liliopsida</taxon>
        <taxon>Poales</taxon>
        <taxon>Poaceae</taxon>
        <taxon>BOP clade</taxon>
        <taxon>Oryzoideae</taxon>
        <taxon>Oryzeae</taxon>
        <taxon>Oryzinae</taxon>
        <taxon>Oryza</taxon>
        <taxon>Oryza sativa</taxon>
    </lineage>
</organism>
<keyword evidence="2" id="KW-1185">Reference proteome</keyword>